<name>A0A1D1UII7_RAMVA</name>
<reference evidence="1 2" key="1">
    <citation type="journal article" date="2016" name="Nat. Commun.">
        <title>Extremotolerant tardigrade genome and improved radiotolerance of human cultured cells by tardigrade-unique protein.</title>
        <authorList>
            <person name="Hashimoto T."/>
            <person name="Horikawa D.D."/>
            <person name="Saito Y."/>
            <person name="Kuwahara H."/>
            <person name="Kozuka-Hata H."/>
            <person name="Shin-I T."/>
            <person name="Minakuchi Y."/>
            <person name="Ohishi K."/>
            <person name="Motoyama A."/>
            <person name="Aizu T."/>
            <person name="Enomoto A."/>
            <person name="Kondo K."/>
            <person name="Tanaka S."/>
            <person name="Hara Y."/>
            <person name="Koshikawa S."/>
            <person name="Sagara H."/>
            <person name="Miura T."/>
            <person name="Yokobori S."/>
            <person name="Miyagawa K."/>
            <person name="Suzuki Y."/>
            <person name="Kubo T."/>
            <person name="Oyama M."/>
            <person name="Kohara Y."/>
            <person name="Fujiyama A."/>
            <person name="Arakawa K."/>
            <person name="Katayama T."/>
            <person name="Toyoda A."/>
            <person name="Kunieda T."/>
        </authorList>
    </citation>
    <scope>NUCLEOTIDE SEQUENCE [LARGE SCALE GENOMIC DNA]</scope>
    <source>
        <strain evidence="1 2">YOKOZUNA-1</strain>
    </source>
</reference>
<organism evidence="1 2">
    <name type="scientific">Ramazzottius varieornatus</name>
    <name type="common">Water bear</name>
    <name type="synonym">Tardigrade</name>
    <dbReference type="NCBI Taxonomy" id="947166"/>
    <lineage>
        <taxon>Eukaryota</taxon>
        <taxon>Metazoa</taxon>
        <taxon>Ecdysozoa</taxon>
        <taxon>Tardigrada</taxon>
        <taxon>Eutardigrada</taxon>
        <taxon>Parachela</taxon>
        <taxon>Hypsibioidea</taxon>
        <taxon>Ramazzottiidae</taxon>
        <taxon>Ramazzottius</taxon>
    </lineage>
</organism>
<dbReference type="EMBL" id="BDGG01000001">
    <property type="protein sequence ID" value="GAU88320.1"/>
    <property type="molecule type" value="Genomic_DNA"/>
</dbReference>
<gene>
    <name evidence="1" type="primary">RvY_01038-1</name>
    <name evidence="1" type="synonym">RvY_01038.1</name>
    <name evidence="1" type="ORF">RvY_01038</name>
</gene>
<protein>
    <submittedName>
        <fullName evidence="1">Uncharacterized protein</fullName>
    </submittedName>
</protein>
<accession>A0A1D1UII7</accession>
<evidence type="ECO:0000313" key="1">
    <source>
        <dbReference type="EMBL" id="GAU88320.1"/>
    </source>
</evidence>
<dbReference type="AlphaFoldDB" id="A0A1D1UII7"/>
<sequence length="71" mass="8062">MEVQVEATLARSSGRYDLVKSLVDRGERPVYGDVLPINAASWLTLHWLAVVNFTKFAVRVHSTYRKTLDIT</sequence>
<dbReference type="Proteomes" id="UP000186922">
    <property type="component" value="Unassembled WGS sequence"/>
</dbReference>
<proteinExistence type="predicted"/>
<keyword evidence="2" id="KW-1185">Reference proteome</keyword>
<comment type="caution">
    <text evidence="1">The sequence shown here is derived from an EMBL/GenBank/DDBJ whole genome shotgun (WGS) entry which is preliminary data.</text>
</comment>
<evidence type="ECO:0000313" key="2">
    <source>
        <dbReference type="Proteomes" id="UP000186922"/>
    </source>
</evidence>